<evidence type="ECO:0000256" key="9">
    <source>
        <dbReference type="ARBA" id="ARBA00047899"/>
    </source>
</evidence>
<dbReference type="InterPro" id="IPR008271">
    <property type="entry name" value="Ser/Thr_kinase_AS"/>
</dbReference>
<dbReference type="InterPro" id="IPR011009">
    <property type="entry name" value="Kinase-like_dom_sf"/>
</dbReference>
<keyword evidence="5 16" id="KW-0418">Kinase</keyword>
<evidence type="ECO:0000256" key="4">
    <source>
        <dbReference type="ARBA" id="ARBA00022741"/>
    </source>
</evidence>
<sequence length="308" mass="35721">MDEQSTSDDIANKFEKLCAITNSRPKTREWALDDFEIGRPLGKGRFGNVYLAREIESKFVVAIKVVYKSQLEESNLKLQLRREIEIQYHLRHPNILRLYGYFHDDDRVYLVLEFAPKGNLYQQLQVMKTFPPELAAKYMYQLASAMEYCQQKKVIHRDLKPENVLISARNVLKISDFGWSVHEPSSRKRPSLLLFRRNTVCGTLDYLAPEVAPDKTHGLKVDNWSLGVMLYEFLVGKPAFEAKTVELTLYNIRNCKYTIPDSVPIGAKHLISSLLQKDPMKRLPLADVLKHYWIAEMLTKQSNVELNE</sequence>
<evidence type="ECO:0000256" key="8">
    <source>
        <dbReference type="ARBA" id="ARBA00023254"/>
    </source>
</evidence>
<reference evidence="18 19" key="1">
    <citation type="submission" date="2018-08" db="EMBL/GenBank/DDBJ databases">
        <authorList>
            <person name="Laetsch R D."/>
            <person name="Stevens L."/>
            <person name="Kumar S."/>
            <person name="Blaxter L. M."/>
        </authorList>
    </citation>
    <scope>NUCLEOTIDE SEQUENCE [LARGE SCALE GENOMIC DNA]</scope>
</reference>
<evidence type="ECO:0000256" key="14">
    <source>
        <dbReference type="PROSITE-ProRule" id="PRU10141"/>
    </source>
</evidence>
<evidence type="ECO:0000313" key="18">
    <source>
        <dbReference type="EMBL" id="VDK83672.1"/>
    </source>
</evidence>
<dbReference type="FunFam" id="1.10.510.10:FF:000235">
    <property type="entry name" value="Serine/threonine-protein kinase ark1"/>
    <property type="match status" value="1"/>
</dbReference>
<keyword evidence="2 15" id="KW-0723">Serine/threonine-protein kinase</keyword>
<dbReference type="OMA" id="KIMNLMF"/>
<evidence type="ECO:0000256" key="10">
    <source>
        <dbReference type="ARBA" id="ARBA00048679"/>
    </source>
</evidence>
<evidence type="ECO:0000256" key="13">
    <source>
        <dbReference type="PIRSR" id="PIRSR630616-3"/>
    </source>
</evidence>
<dbReference type="Proteomes" id="UP000277928">
    <property type="component" value="Unassembled WGS sequence"/>
</dbReference>
<evidence type="ECO:0000256" key="5">
    <source>
        <dbReference type="ARBA" id="ARBA00022777"/>
    </source>
</evidence>
<feature type="cross-link" description="Glycyl lysine isopeptide (Lys-Gly) (interchain with G-Cter in SUMO2)" evidence="13">
    <location>
        <position position="160"/>
    </location>
</feature>
<feature type="binding site" evidence="12">
    <location>
        <position position="176"/>
    </location>
    <ligand>
        <name>ATP</name>
        <dbReference type="ChEBI" id="CHEBI:30616"/>
    </ligand>
</feature>
<keyword evidence="3 16" id="KW-0808">Transferase</keyword>
<dbReference type="Gene3D" id="3.30.200.20">
    <property type="entry name" value="Phosphorylase Kinase, domain 1"/>
    <property type="match status" value="1"/>
</dbReference>
<dbReference type="EMBL" id="UYRX01000545">
    <property type="protein sequence ID" value="VDK83672.1"/>
    <property type="molecule type" value="Genomic_DNA"/>
</dbReference>
<gene>
    <name evidence="18" type="ORF">NLS_LOCUS6303</name>
</gene>
<dbReference type="GO" id="GO:0005524">
    <property type="term" value="F:ATP binding"/>
    <property type="evidence" value="ECO:0007669"/>
    <property type="project" value="UniProtKB-UniRule"/>
</dbReference>
<name>A0A3P6T6J3_LITSI</name>
<dbReference type="PANTHER" id="PTHR24350">
    <property type="entry name" value="SERINE/THREONINE-PROTEIN KINASE IAL-RELATED"/>
    <property type="match status" value="1"/>
</dbReference>
<dbReference type="OrthoDB" id="377346at2759"/>
<dbReference type="Pfam" id="PF00069">
    <property type="entry name" value="Pkinase"/>
    <property type="match status" value="1"/>
</dbReference>
<evidence type="ECO:0000256" key="1">
    <source>
        <dbReference type="ARBA" id="ARBA00004214"/>
    </source>
</evidence>
<evidence type="ECO:0000256" key="3">
    <source>
        <dbReference type="ARBA" id="ARBA00022679"/>
    </source>
</evidence>
<dbReference type="GO" id="GO:0051321">
    <property type="term" value="P:meiotic cell cycle"/>
    <property type="evidence" value="ECO:0007669"/>
    <property type="project" value="UniProtKB-KW"/>
</dbReference>
<dbReference type="GO" id="GO:0006325">
    <property type="term" value="P:chromatin organization"/>
    <property type="evidence" value="ECO:0007669"/>
    <property type="project" value="UniProtKB-KW"/>
</dbReference>
<keyword evidence="7" id="KW-0156">Chromatin regulator</keyword>
<evidence type="ECO:0000313" key="19">
    <source>
        <dbReference type="Proteomes" id="UP000277928"/>
    </source>
</evidence>
<dbReference type="InterPro" id="IPR017441">
    <property type="entry name" value="Protein_kinase_ATP_BS"/>
</dbReference>
<dbReference type="EC" id="2.7.11.1" evidence="16"/>
<feature type="domain" description="Protein kinase" evidence="17">
    <location>
        <begin position="35"/>
        <end position="294"/>
    </location>
</feature>
<keyword evidence="8" id="KW-0469">Meiosis</keyword>
<feature type="active site" description="Proton acceptor" evidence="11">
    <location>
        <position position="158"/>
    </location>
</feature>
<dbReference type="PIRSF" id="PIRSF000654">
    <property type="entry name" value="Integrin-linked_kinase"/>
    <property type="match status" value="1"/>
</dbReference>
<keyword evidence="4 12" id="KW-0547">Nucleotide-binding</keyword>
<feature type="binding site" evidence="12">
    <location>
        <begin position="113"/>
        <end position="115"/>
    </location>
    <ligand>
        <name>ATP</name>
        <dbReference type="ChEBI" id="CHEBI:30616"/>
    </ligand>
</feature>
<evidence type="ECO:0000259" key="17">
    <source>
        <dbReference type="PROSITE" id="PS50011"/>
    </source>
</evidence>
<organism evidence="18 19">
    <name type="scientific">Litomosoides sigmodontis</name>
    <name type="common">Filarial nematode worm</name>
    <dbReference type="NCBI Taxonomy" id="42156"/>
    <lineage>
        <taxon>Eukaryota</taxon>
        <taxon>Metazoa</taxon>
        <taxon>Ecdysozoa</taxon>
        <taxon>Nematoda</taxon>
        <taxon>Chromadorea</taxon>
        <taxon>Rhabditida</taxon>
        <taxon>Spirurina</taxon>
        <taxon>Spiruromorpha</taxon>
        <taxon>Filarioidea</taxon>
        <taxon>Onchocercidae</taxon>
        <taxon>Litomosoides</taxon>
    </lineage>
</organism>
<dbReference type="InterPro" id="IPR030616">
    <property type="entry name" value="Aur-like"/>
</dbReference>
<evidence type="ECO:0000256" key="11">
    <source>
        <dbReference type="PIRSR" id="PIRSR630616-1"/>
    </source>
</evidence>
<feature type="binding site" evidence="12">
    <location>
        <position position="45"/>
    </location>
    <ligand>
        <name>ATP</name>
        <dbReference type="ChEBI" id="CHEBI:30616"/>
    </ligand>
</feature>
<feature type="binding site" evidence="12">
    <location>
        <begin position="162"/>
        <end position="163"/>
    </location>
    <ligand>
        <name>ATP</name>
        <dbReference type="ChEBI" id="CHEBI:30616"/>
    </ligand>
</feature>
<accession>A0A3P6T6J3</accession>
<evidence type="ECO:0000256" key="7">
    <source>
        <dbReference type="ARBA" id="ARBA00022853"/>
    </source>
</evidence>
<dbReference type="STRING" id="42156.A0A3P6T6J3"/>
<protein>
    <recommendedName>
        <fullName evidence="16">Aurora kinase</fullName>
        <ecNumber evidence="16">2.7.11.1</ecNumber>
    </recommendedName>
</protein>
<dbReference type="InterPro" id="IPR000719">
    <property type="entry name" value="Prot_kinase_dom"/>
</dbReference>
<dbReference type="AlphaFoldDB" id="A0A3P6T6J3"/>
<evidence type="ECO:0000256" key="16">
    <source>
        <dbReference type="RuleBase" id="RU367134"/>
    </source>
</evidence>
<dbReference type="SUPFAM" id="SSF56112">
    <property type="entry name" value="Protein kinase-like (PK-like)"/>
    <property type="match status" value="1"/>
</dbReference>
<dbReference type="CDD" id="cd14007">
    <property type="entry name" value="STKc_Aurora"/>
    <property type="match status" value="1"/>
</dbReference>
<keyword evidence="6 12" id="KW-0067">ATP-binding</keyword>
<comment type="similarity">
    <text evidence="16">Belongs to the protein kinase superfamily. Ser/Thr protein kinase family. Aurora subfamily.</text>
</comment>
<proteinExistence type="inferred from homology"/>
<dbReference type="PROSITE" id="PS00107">
    <property type="entry name" value="PROTEIN_KINASE_ATP"/>
    <property type="match status" value="1"/>
</dbReference>
<dbReference type="GO" id="GO:0032506">
    <property type="term" value="P:cytokinetic process"/>
    <property type="evidence" value="ECO:0007669"/>
    <property type="project" value="UniProtKB-ARBA"/>
</dbReference>
<dbReference type="Gene3D" id="1.10.510.10">
    <property type="entry name" value="Transferase(Phosphotransferase) domain 1"/>
    <property type="match status" value="1"/>
</dbReference>
<dbReference type="FunFam" id="3.30.200.20:FF:000042">
    <property type="entry name" value="Aurora kinase A"/>
    <property type="match status" value="1"/>
</dbReference>
<dbReference type="GO" id="GO:0030496">
    <property type="term" value="C:midbody"/>
    <property type="evidence" value="ECO:0007669"/>
    <property type="project" value="UniProtKB-SubCell"/>
</dbReference>
<comment type="catalytic activity">
    <reaction evidence="9 16">
        <text>L-threonyl-[protein] + ATP = O-phospho-L-threonyl-[protein] + ADP + H(+)</text>
        <dbReference type="Rhea" id="RHEA:46608"/>
        <dbReference type="Rhea" id="RHEA-COMP:11060"/>
        <dbReference type="Rhea" id="RHEA-COMP:11605"/>
        <dbReference type="ChEBI" id="CHEBI:15378"/>
        <dbReference type="ChEBI" id="CHEBI:30013"/>
        <dbReference type="ChEBI" id="CHEBI:30616"/>
        <dbReference type="ChEBI" id="CHEBI:61977"/>
        <dbReference type="ChEBI" id="CHEBI:456216"/>
        <dbReference type="EC" id="2.7.11.1"/>
    </reaction>
</comment>
<dbReference type="GO" id="GO:0000070">
    <property type="term" value="P:mitotic sister chromatid segregation"/>
    <property type="evidence" value="ECO:0007669"/>
    <property type="project" value="UniProtKB-ARBA"/>
</dbReference>
<evidence type="ECO:0000256" key="6">
    <source>
        <dbReference type="ARBA" id="ARBA00022840"/>
    </source>
</evidence>
<dbReference type="PROSITE" id="PS50011">
    <property type="entry name" value="PROTEIN_KINASE_DOM"/>
    <property type="match status" value="1"/>
</dbReference>
<dbReference type="PROSITE" id="PS00108">
    <property type="entry name" value="PROTEIN_KINASE_ST"/>
    <property type="match status" value="1"/>
</dbReference>
<keyword evidence="19" id="KW-1185">Reference proteome</keyword>
<comment type="subcellular location">
    <subcellularLocation>
        <location evidence="1">Midbody</location>
    </subcellularLocation>
</comment>
<dbReference type="GO" id="GO:0004674">
    <property type="term" value="F:protein serine/threonine kinase activity"/>
    <property type="evidence" value="ECO:0007669"/>
    <property type="project" value="UniProtKB-KW"/>
</dbReference>
<evidence type="ECO:0000256" key="2">
    <source>
        <dbReference type="ARBA" id="ARBA00022527"/>
    </source>
</evidence>
<evidence type="ECO:0000256" key="12">
    <source>
        <dbReference type="PIRSR" id="PIRSR630616-2"/>
    </source>
</evidence>
<feature type="binding site" evidence="12 14">
    <location>
        <position position="64"/>
    </location>
    <ligand>
        <name>ATP</name>
        <dbReference type="ChEBI" id="CHEBI:30616"/>
    </ligand>
</feature>
<evidence type="ECO:0000256" key="15">
    <source>
        <dbReference type="RuleBase" id="RU000304"/>
    </source>
</evidence>
<dbReference type="GO" id="GO:0030261">
    <property type="term" value="P:chromosome condensation"/>
    <property type="evidence" value="ECO:0007669"/>
    <property type="project" value="UniProtKB-ARBA"/>
</dbReference>
<dbReference type="SMART" id="SM00220">
    <property type="entry name" value="S_TKc"/>
    <property type="match status" value="1"/>
</dbReference>
<comment type="catalytic activity">
    <reaction evidence="10 16">
        <text>L-seryl-[protein] + ATP = O-phospho-L-seryl-[protein] + ADP + H(+)</text>
        <dbReference type="Rhea" id="RHEA:17989"/>
        <dbReference type="Rhea" id="RHEA-COMP:9863"/>
        <dbReference type="Rhea" id="RHEA-COMP:11604"/>
        <dbReference type="ChEBI" id="CHEBI:15378"/>
        <dbReference type="ChEBI" id="CHEBI:29999"/>
        <dbReference type="ChEBI" id="CHEBI:30616"/>
        <dbReference type="ChEBI" id="CHEBI:83421"/>
        <dbReference type="ChEBI" id="CHEBI:456216"/>
        <dbReference type="EC" id="2.7.11.1"/>
    </reaction>
</comment>